<evidence type="ECO:0000256" key="2">
    <source>
        <dbReference type="ARBA" id="ARBA00022617"/>
    </source>
</evidence>
<evidence type="ECO:0000313" key="5">
    <source>
        <dbReference type="EMBL" id="QCK13445.1"/>
    </source>
</evidence>
<evidence type="ECO:0000256" key="3">
    <source>
        <dbReference type="ARBA" id="ARBA00022748"/>
    </source>
</evidence>
<dbReference type="GO" id="GO:0020037">
    <property type="term" value="F:heme binding"/>
    <property type="evidence" value="ECO:0007669"/>
    <property type="project" value="InterPro"/>
</dbReference>
<keyword evidence="2" id="KW-0479">Metal-binding</keyword>
<dbReference type="GO" id="GO:0017003">
    <property type="term" value="P:protein-heme linkage"/>
    <property type="evidence" value="ECO:0007669"/>
    <property type="project" value="InterPro"/>
</dbReference>
<evidence type="ECO:0000313" key="6">
    <source>
        <dbReference type="Proteomes" id="UP000298616"/>
    </source>
</evidence>
<dbReference type="EMBL" id="CP028923">
    <property type="protein sequence ID" value="QCK13445.1"/>
    <property type="molecule type" value="Genomic_DNA"/>
</dbReference>
<dbReference type="OrthoDB" id="1524250at2"/>
<keyword evidence="2" id="KW-0349">Heme</keyword>
<keyword evidence="4" id="KW-0472">Membrane</keyword>
<dbReference type="Gene3D" id="2.40.50.140">
    <property type="entry name" value="Nucleic acid-binding proteins"/>
    <property type="match status" value="1"/>
</dbReference>
<keyword evidence="3" id="KW-0201">Cytochrome c-type biogenesis</keyword>
<comment type="subcellular location">
    <subcellularLocation>
        <location evidence="1">Membrane</location>
    </subcellularLocation>
</comment>
<reference evidence="5 6" key="1">
    <citation type="submission" date="2018-04" db="EMBL/GenBank/DDBJ databases">
        <title>Complete genome uncultured novel isolate.</title>
        <authorList>
            <person name="Merlino G."/>
        </authorList>
    </citation>
    <scope>NUCLEOTIDE SEQUENCE [LARGE SCALE GENOMIC DNA]</scope>
    <source>
        <strain evidence="6">R1DC9</strain>
    </source>
</reference>
<dbReference type="Proteomes" id="UP000298616">
    <property type="component" value="Chromosome"/>
</dbReference>
<dbReference type="AlphaFoldDB" id="A0A4D7JR58"/>
<dbReference type="RefSeq" id="WP_137089040.1">
    <property type="nucleotide sequence ID" value="NZ_CP028923.1"/>
</dbReference>
<sequence length="138" mass="15536">MKKQYIFILVIVAAVVAFIFATSFDAGSYVTFNEAKELADNGSDKQYHVVGELKKDASGEVIGIHPSPDKLSFSFTLVDDNKEEKQVFYNEPMPQDFMKSEKVVVVGSFRQNVFVADQILMKCPSKYQEENLNPNAQL</sequence>
<dbReference type="Pfam" id="PF03100">
    <property type="entry name" value="CcmE"/>
    <property type="match status" value="1"/>
</dbReference>
<dbReference type="GO" id="GO:0017004">
    <property type="term" value="P:cytochrome complex assembly"/>
    <property type="evidence" value="ECO:0007669"/>
    <property type="project" value="UniProtKB-KW"/>
</dbReference>
<evidence type="ECO:0000256" key="4">
    <source>
        <dbReference type="ARBA" id="ARBA00023136"/>
    </source>
</evidence>
<dbReference type="GO" id="GO:0005886">
    <property type="term" value="C:plasma membrane"/>
    <property type="evidence" value="ECO:0007669"/>
    <property type="project" value="InterPro"/>
</dbReference>
<evidence type="ECO:0000256" key="1">
    <source>
        <dbReference type="ARBA" id="ARBA00004370"/>
    </source>
</evidence>
<protein>
    <submittedName>
        <fullName evidence="5">Cytochrome C biogenesis protein</fullName>
    </submittedName>
</protein>
<keyword evidence="2" id="KW-0408">Iron</keyword>
<dbReference type="SUPFAM" id="SSF82093">
    <property type="entry name" value="Heme chaperone CcmE"/>
    <property type="match status" value="1"/>
</dbReference>
<dbReference type="InterPro" id="IPR012340">
    <property type="entry name" value="NA-bd_OB-fold"/>
</dbReference>
<keyword evidence="6" id="KW-1185">Reference proteome</keyword>
<dbReference type="InterPro" id="IPR004329">
    <property type="entry name" value="CcmE"/>
</dbReference>
<gene>
    <name evidence="5" type="ORF">DCC35_01100</name>
</gene>
<accession>A0A4D7JR58</accession>
<dbReference type="KEGG" id="fpf:DCC35_01100"/>
<name>A0A4D7JR58_9BACT</name>
<proteinExistence type="predicted"/>
<organism evidence="5 6">
    <name type="scientific">Mangrovivirga cuniculi</name>
    <dbReference type="NCBI Taxonomy" id="2715131"/>
    <lineage>
        <taxon>Bacteria</taxon>
        <taxon>Pseudomonadati</taxon>
        <taxon>Bacteroidota</taxon>
        <taxon>Cytophagia</taxon>
        <taxon>Cytophagales</taxon>
        <taxon>Mangrovivirgaceae</taxon>
        <taxon>Mangrovivirga</taxon>
    </lineage>
</organism>
<dbReference type="InterPro" id="IPR036127">
    <property type="entry name" value="CcmE-like_sf"/>
</dbReference>